<feature type="compositionally biased region" description="Low complexity" evidence="8">
    <location>
        <begin position="591"/>
        <end position="612"/>
    </location>
</feature>
<feature type="compositionally biased region" description="Acidic residues" evidence="8">
    <location>
        <begin position="416"/>
        <end position="432"/>
    </location>
</feature>
<dbReference type="EMBL" id="LPNL01000002">
    <property type="protein sequence ID" value="OEJ91482.1"/>
    <property type="molecule type" value="Genomic_DNA"/>
</dbReference>
<feature type="compositionally biased region" description="Polar residues" evidence="8">
    <location>
        <begin position="180"/>
        <end position="221"/>
    </location>
</feature>
<feature type="compositionally biased region" description="Basic and acidic residues" evidence="8">
    <location>
        <begin position="519"/>
        <end position="541"/>
    </location>
</feature>
<keyword evidence="9" id="KW-0648">Protein biosynthesis</keyword>
<evidence type="ECO:0000256" key="4">
    <source>
        <dbReference type="ARBA" id="ARBA00023125"/>
    </source>
</evidence>
<evidence type="ECO:0000256" key="7">
    <source>
        <dbReference type="RuleBase" id="RU366044"/>
    </source>
</evidence>
<feature type="compositionally biased region" description="Basic residues" evidence="8">
    <location>
        <begin position="57"/>
        <end position="66"/>
    </location>
</feature>
<dbReference type="GO" id="GO:0016251">
    <property type="term" value="F:RNA polymerase II general transcription initiation factor activity"/>
    <property type="evidence" value="ECO:0007669"/>
    <property type="project" value="TreeGrafter"/>
</dbReference>
<proteinExistence type="inferred from homology"/>
<dbReference type="GO" id="GO:0032968">
    <property type="term" value="P:positive regulation of transcription elongation by RNA polymerase II"/>
    <property type="evidence" value="ECO:0007669"/>
    <property type="project" value="InterPro"/>
</dbReference>
<dbReference type="AlphaFoldDB" id="A0A1E5RX05"/>
<feature type="region of interest" description="Disordered" evidence="8">
    <location>
        <begin position="398"/>
        <end position="447"/>
    </location>
</feature>
<comment type="similarity">
    <text evidence="2 7">Belongs to the TFIIF alpha subunit family.</text>
</comment>
<dbReference type="GO" id="GO:0006367">
    <property type="term" value="P:transcription initiation at RNA polymerase II promoter"/>
    <property type="evidence" value="ECO:0007669"/>
    <property type="project" value="InterPro"/>
</dbReference>
<keyword evidence="4 7" id="KW-0238">DNA-binding</keyword>
<feature type="region of interest" description="Disordered" evidence="8">
    <location>
        <begin position="494"/>
        <end position="551"/>
    </location>
</feature>
<comment type="caution">
    <text evidence="9">The sequence shown here is derived from an EMBL/GenBank/DDBJ whole genome shotgun (WGS) entry which is preliminary data.</text>
</comment>
<evidence type="ECO:0000313" key="9">
    <source>
        <dbReference type="EMBL" id="OEJ91482.1"/>
    </source>
</evidence>
<comment type="function">
    <text evidence="7">TFIIF is a general transcription initiation factor that binds to RNA polymerase II and helps to recruit it to the initiation complex in collaboration with TFIIB. It promotes transcription elongation.</text>
</comment>
<dbReference type="Proteomes" id="UP000095605">
    <property type="component" value="Unassembled WGS sequence"/>
</dbReference>
<dbReference type="InterPro" id="IPR008851">
    <property type="entry name" value="TFIIF-alpha"/>
</dbReference>
<feature type="compositionally biased region" description="Basic and acidic residues" evidence="8">
    <location>
        <begin position="398"/>
        <end position="415"/>
    </location>
</feature>
<feature type="compositionally biased region" description="Basic and acidic residues" evidence="8">
    <location>
        <begin position="67"/>
        <end position="76"/>
    </location>
</feature>
<dbReference type="OrthoDB" id="76676at2759"/>
<keyword evidence="5 7" id="KW-0804">Transcription</keyword>
<keyword evidence="10" id="KW-1185">Reference proteome</keyword>
<dbReference type="GO" id="GO:0003743">
    <property type="term" value="F:translation initiation factor activity"/>
    <property type="evidence" value="ECO:0007669"/>
    <property type="project" value="UniProtKB-KW"/>
</dbReference>
<dbReference type="GO" id="GO:0001096">
    <property type="term" value="F:TFIIF-class transcription factor complex binding"/>
    <property type="evidence" value="ECO:0007669"/>
    <property type="project" value="TreeGrafter"/>
</dbReference>
<feature type="region of interest" description="Disordered" evidence="8">
    <location>
        <begin position="169"/>
        <end position="226"/>
    </location>
</feature>
<evidence type="ECO:0000256" key="5">
    <source>
        <dbReference type="ARBA" id="ARBA00023163"/>
    </source>
</evidence>
<accession>A0A1E5RX05</accession>
<dbReference type="Pfam" id="PF05793">
    <property type="entry name" value="TFIIF_alpha"/>
    <property type="match status" value="1"/>
</dbReference>
<evidence type="ECO:0000256" key="1">
    <source>
        <dbReference type="ARBA" id="ARBA00004123"/>
    </source>
</evidence>
<keyword evidence="9" id="KW-0396">Initiation factor</keyword>
<protein>
    <recommendedName>
        <fullName evidence="7">Transcription initiation factor IIF subunit alpha</fullName>
    </recommendedName>
</protein>
<keyword evidence="3 7" id="KW-0805">Transcription regulation</keyword>
<evidence type="ECO:0000256" key="8">
    <source>
        <dbReference type="SAM" id="MobiDB-lite"/>
    </source>
</evidence>
<dbReference type="PANTHER" id="PTHR13011:SF0">
    <property type="entry name" value="GENERAL TRANSCRIPTION FACTOR IIF SUBUNIT 1"/>
    <property type="match status" value="1"/>
</dbReference>
<dbReference type="SUPFAM" id="SSF50916">
    <property type="entry name" value="Rap30/74 interaction domains"/>
    <property type="match status" value="2"/>
</dbReference>
<evidence type="ECO:0000256" key="3">
    <source>
        <dbReference type="ARBA" id="ARBA00023015"/>
    </source>
</evidence>
<name>A0A1E5RX05_9ASCO</name>
<dbReference type="GO" id="GO:0005674">
    <property type="term" value="C:transcription factor TFIIF complex"/>
    <property type="evidence" value="ECO:0007669"/>
    <property type="project" value="TreeGrafter"/>
</dbReference>
<feature type="region of interest" description="Disordered" evidence="8">
    <location>
        <begin position="57"/>
        <end position="78"/>
    </location>
</feature>
<dbReference type="GO" id="GO:0003677">
    <property type="term" value="F:DNA binding"/>
    <property type="evidence" value="ECO:0007669"/>
    <property type="project" value="UniProtKB-KW"/>
</dbReference>
<feature type="region of interest" description="Disordered" evidence="8">
    <location>
        <begin position="581"/>
        <end position="613"/>
    </location>
</feature>
<evidence type="ECO:0000256" key="6">
    <source>
        <dbReference type="ARBA" id="ARBA00023242"/>
    </source>
</evidence>
<sequence length="682" mass="78439">MSSNQNGANTIAQANIEIRGKHDTQGKRLVKKVKKIASPFIRTDYVRRQYLKTKNKFKRDSNKKKLNKESEKETKEVVNNSDDEYDEFPLRAIKFDEIANVKTNILKFQTNKVINVEKDFHLPVRLHRKDTRNLQFQLTRAEIVQRQKEIVEYKKKLQEEENKLNQKKLNSQGEADGDAASQNDPNNSALGKSTVQKMMETQNNSAASSITPADNTDQSALRPSEAGKVIYDGKEGFINSELNMDNEENANADVFDDVAPDGGARVRRGGWFGKRKTRQLKKYDEHAKKLRFEEFYPWVLEDFDGYNTWVGTYEAGNSDHYVMFSVEKDGSFTMLPCDKVYRFTARSQFATLTIEEAEKRFEKKRQSVPRWLMKHLDDIGTTTTRYDRTLRKLKGVDADNHDTHEDGNVFKRETSDNEIDFDDDFQDDEEAPIMDGNDQENKESEQRMKKEMLQANAMGLRDDEDIIDELEPENTGTTEDKSIKNTLKKTDMGVLYDSDDEEENPYLSKSDIEDEEKEKEEQNKVKAEEKSEVEKLKSPDKKVRKPRKVKTTVKKHKNNVIVIKTQPDILKKFPLGEWYPKPEGDNKLNVSPSKNSNSAESSKTASSTPESSLAEDLKEEDIINIISANPGKLTLKDLIKELKQRIVMNTENKAKMKVLIKQVVKLNNGFLELANNKKVESI</sequence>
<keyword evidence="6 7" id="KW-0539">Nucleus</keyword>
<gene>
    <name evidence="9" type="ORF">AWRI3578_g488</name>
</gene>
<dbReference type="PANTHER" id="PTHR13011">
    <property type="entry name" value="TFIIF-ALPHA"/>
    <property type="match status" value="1"/>
</dbReference>
<evidence type="ECO:0000313" key="10">
    <source>
        <dbReference type="Proteomes" id="UP000095605"/>
    </source>
</evidence>
<comment type="subcellular location">
    <subcellularLocation>
        <location evidence="1 7">Nucleus</location>
    </subcellularLocation>
</comment>
<evidence type="ECO:0000256" key="2">
    <source>
        <dbReference type="ARBA" id="ARBA00005249"/>
    </source>
</evidence>
<feature type="compositionally biased region" description="Basic residues" evidence="8">
    <location>
        <begin position="542"/>
        <end position="551"/>
    </location>
</feature>
<organism evidence="9 10">
    <name type="scientific">Hanseniaspora opuntiae</name>
    <dbReference type="NCBI Taxonomy" id="211096"/>
    <lineage>
        <taxon>Eukaryota</taxon>
        <taxon>Fungi</taxon>
        <taxon>Dikarya</taxon>
        <taxon>Ascomycota</taxon>
        <taxon>Saccharomycotina</taxon>
        <taxon>Saccharomycetes</taxon>
        <taxon>Saccharomycodales</taxon>
        <taxon>Saccharomycodaceae</taxon>
        <taxon>Hanseniaspora</taxon>
    </lineage>
</organism>
<dbReference type="InterPro" id="IPR011039">
    <property type="entry name" value="TFIIF_interaction"/>
</dbReference>
<reference evidence="10" key="1">
    <citation type="journal article" date="2016" name="Genome Announc.">
        <title>Genome sequences of three species of Hanseniaspora isolated from spontaneous wine fermentations.</title>
        <authorList>
            <person name="Sternes P.R."/>
            <person name="Lee D."/>
            <person name="Kutyna D.R."/>
            <person name="Borneman A.R."/>
        </authorList>
    </citation>
    <scope>NUCLEOTIDE SEQUENCE [LARGE SCALE GENOMIC DNA]</scope>
    <source>
        <strain evidence="10">AWRI3578</strain>
    </source>
</reference>